<feature type="domain" description="Flagellar basal-body/hook protein C-terminal" evidence="6">
    <location>
        <begin position="410"/>
        <end position="453"/>
    </location>
</feature>
<evidence type="ECO:0000259" key="6">
    <source>
        <dbReference type="Pfam" id="PF06429"/>
    </source>
</evidence>
<accession>A0A679JB94</accession>
<dbReference type="PANTHER" id="PTHR30435">
    <property type="entry name" value="FLAGELLAR PROTEIN"/>
    <property type="match status" value="1"/>
</dbReference>
<name>A0A679JB94_9HYPH</name>
<dbReference type="InterPro" id="IPR037925">
    <property type="entry name" value="FlgE/F/G-like"/>
</dbReference>
<dbReference type="EMBL" id="LR743504">
    <property type="protein sequence ID" value="CAA2103240.1"/>
    <property type="molecule type" value="Genomic_DNA"/>
</dbReference>
<evidence type="ECO:0000259" key="5">
    <source>
        <dbReference type="Pfam" id="PF00460"/>
    </source>
</evidence>
<proteinExistence type="inferred from homology"/>
<evidence type="ECO:0000256" key="4">
    <source>
        <dbReference type="RuleBase" id="RU362116"/>
    </source>
</evidence>
<evidence type="ECO:0000256" key="1">
    <source>
        <dbReference type="ARBA" id="ARBA00004117"/>
    </source>
</evidence>
<dbReference type="GO" id="GO:0009425">
    <property type="term" value="C:bacterial-type flagellum basal body"/>
    <property type="evidence" value="ECO:0007669"/>
    <property type="project" value="UniProtKB-SubCell"/>
</dbReference>
<comment type="similarity">
    <text evidence="2 4">Belongs to the flagella basal body rod proteins family.</text>
</comment>
<evidence type="ECO:0000256" key="2">
    <source>
        <dbReference type="ARBA" id="ARBA00009677"/>
    </source>
</evidence>
<dbReference type="PANTHER" id="PTHR30435:SF1">
    <property type="entry name" value="FLAGELLAR HOOK PROTEIN FLGE"/>
    <property type="match status" value="1"/>
</dbReference>
<gene>
    <name evidence="7" type="primary">flgE</name>
    <name evidence="7" type="ORF">MBUL_02093</name>
</gene>
<evidence type="ECO:0000313" key="7">
    <source>
        <dbReference type="EMBL" id="CAA2103240.1"/>
    </source>
</evidence>
<dbReference type="NCBIfam" id="TIGR03506">
    <property type="entry name" value="FlgEFG_subfam"/>
    <property type="match status" value="1"/>
</dbReference>
<comment type="subcellular location">
    <subcellularLocation>
        <location evidence="1 4">Bacterial flagellum basal body</location>
    </subcellularLocation>
</comment>
<organism evidence="7">
    <name type="scientific">Methylobacterium bullatum</name>
    <dbReference type="NCBI Taxonomy" id="570505"/>
    <lineage>
        <taxon>Bacteria</taxon>
        <taxon>Pseudomonadati</taxon>
        <taxon>Pseudomonadota</taxon>
        <taxon>Alphaproteobacteria</taxon>
        <taxon>Hyphomicrobiales</taxon>
        <taxon>Methylobacteriaceae</taxon>
        <taxon>Methylobacterium</taxon>
    </lineage>
</organism>
<reference evidence="7" key="1">
    <citation type="submission" date="2019-12" db="EMBL/GenBank/DDBJ databases">
        <authorList>
            <person name="Cremers G."/>
        </authorList>
    </citation>
    <scope>NUCLEOTIDE SEQUENCE</scope>
    <source>
        <strain evidence="7">Mbul1</strain>
    </source>
</reference>
<sequence length="455" mass="46748">MDVFSALQTAVSGMKAQGFSLENISGNIANSQTTGFKRVDTSFVDLVAEQAPSRQVSGSVRANSVLTNSVQGNIIATEIPTNIALNGPGFFAVQTKTSDVNGQTSFSPGNLYTRRGDFSQDAEGFLRNGGGAYLTGTSLDPATGRGTGEGPIQISRLPVPAKPTTTINYSANLPKTPAKSLAATDLSTASTNAIVLTGTGPTGTVAASDAPALMSAAVAGPELTAYSVSGAPVYVKTVWAKVQTGNASANPATNDVWNLYYADKNVSTGQNSSWTNIGTAFEFNARGQLAAPTGTTATIPNLTVDNIDLGNISFNYGSGGLTAYSAAGVSTSTLGQDGFSAGTLNALSVSENGEVIGSYSNGNTVALAQIKVVQFTNPDGLKADSSGNYRQTLDSGAPVTGLNNTTVEGQNIEQSNTDIASEFSKMIVTQQAYSANTKVISTAQDMMSSLINIIR</sequence>
<feature type="domain" description="Flagellar basal body rod protein N-terminal" evidence="5">
    <location>
        <begin position="7"/>
        <end position="37"/>
    </location>
</feature>
<keyword evidence="7" id="KW-0282">Flagellum</keyword>
<dbReference type="Pfam" id="PF06429">
    <property type="entry name" value="Flg_bbr_C"/>
    <property type="match status" value="1"/>
</dbReference>
<dbReference type="Pfam" id="PF00460">
    <property type="entry name" value="Flg_bb_rod"/>
    <property type="match status" value="1"/>
</dbReference>
<dbReference type="AlphaFoldDB" id="A0A679JB94"/>
<dbReference type="InterPro" id="IPR020013">
    <property type="entry name" value="Flagellar_FlgE/F/G"/>
</dbReference>
<comment type="function">
    <text evidence="4">A flexible structure which links the flagellar filament to the drive apparatus in the basal body.</text>
</comment>
<dbReference type="InterPro" id="IPR001444">
    <property type="entry name" value="Flag_bb_rod_N"/>
</dbReference>
<dbReference type="GO" id="GO:0005829">
    <property type="term" value="C:cytosol"/>
    <property type="evidence" value="ECO:0007669"/>
    <property type="project" value="TreeGrafter"/>
</dbReference>
<dbReference type="SUPFAM" id="SSF117143">
    <property type="entry name" value="Flagellar hook protein flgE"/>
    <property type="match status" value="1"/>
</dbReference>
<evidence type="ECO:0000256" key="3">
    <source>
        <dbReference type="ARBA" id="ARBA00023143"/>
    </source>
</evidence>
<keyword evidence="7" id="KW-0966">Cell projection</keyword>
<keyword evidence="3 4" id="KW-0975">Bacterial flagellum</keyword>
<dbReference type="GO" id="GO:0009424">
    <property type="term" value="C:bacterial-type flagellum hook"/>
    <property type="evidence" value="ECO:0007669"/>
    <property type="project" value="TreeGrafter"/>
</dbReference>
<dbReference type="GO" id="GO:0071978">
    <property type="term" value="P:bacterial-type flagellum-dependent swarming motility"/>
    <property type="evidence" value="ECO:0007669"/>
    <property type="project" value="TreeGrafter"/>
</dbReference>
<protein>
    <recommendedName>
        <fullName evidence="4">Flagellar hook protein FlgE</fullName>
    </recommendedName>
</protein>
<keyword evidence="7" id="KW-0969">Cilium</keyword>
<dbReference type="InterPro" id="IPR010930">
    <property type="entry name" value="Flg_bb/hook_C_dom"/>
</dbReference>